<keyword evidence="7 17" id="KW-0732">Signal</keyword>
<accession>H0XMA0</accession>
<dbReference type="STRING" id="30611.ENSOGAP00000017240"/>
<evidence type="ECO:0000256" key="16">
    <source>
        <dbReference type="ARBA" id="ARBA00064017"/>
    </source>
</evidence>
<dbReference type="GO" id="GO:0006813">
    <property type="term" value="P:potassium ion transport"/>
    <property type="evidence" value="ECO:0007669"/>
    <property type="project" value="UniProtKB-KW"/>
</dbReference>
<organism evidence="19 20">
    <name type="scientific">Otolemur garnettii</name>
    <name type="common">Small-eared galago</name>
    <name type="synonym">Garnett's greater bushbaby</name>
    <dbReference type="NCBI Taxonomy" id="30611"/>
    <lineage>
        <taxon>Eukaryota</taxon>
        <taxon>Metazoa</taxon>
        <taxon>Chordata</taxon>
        <taxon>Craniata</taxon>
        <taxon>Vertebrata</taxon>
        <taxon>Euteleostomi</taxon>
        <taxon>Mammalia</taxon>
        <taxon>Eutheria</taxon>
        <taxon>Euarchontoglires</taxon>
        <taxon>Primates</taxon>
        <taxon>Strepsirrhini</taxon>
        <taxon>Lorisiformes</taxon>
        <taxon>Galagidae</taxon>
        <taxon>Otolemur</taxon>
    </lineage>
</organism>
<name>H0XMA0_OTOGA</name>
<reference evidence="19" key="3">
    <citation type="submission" date="2025-09" db="UniProtKB">
        <authorList>
            <consortium name="Ensembl"/>
        </authorList>
    </citation>
    <scope>IDENTIFICATION</scope>
</reference>
<evidence type="ECO:0000256" key="11">
    <source>
        <dbReference type="ARBA" id="ARBA00023065"/>
    </source>
</evidence>
<feature type="signal peptide" evidence="17">
    <location>
        <begin position="1"/>
        <end position="21"/>
    </location>
</feature>
<dbReference type="Proteomes" id="UP000005225">
    <property type="component" value="Unassembled WGS sequence"/>
</dbReference>
<comment type="subcellular location">
    <subcellularLocation>
        <location evidence="14">Basolateral cell membrane</location>
        <topology evidence="14">Single-pass type I membrane protein</topology>
    </subcellularLocation>
</comment>
<comment type="subunit">
    <text evidence="16">Regulatory subunit of the sodium/potassium-transporting ATPase which is composed of a catalytic alpha subunit, a non-catalytic beta subunit and an additional regulatory subunit. The regulatory subunit, a member of the FXYD protein family, modulates the enzymatic activity in a tissue- and isoform-specific way by changing affinities of the Na+/K+-ATPase toward Na(+), K(+) or ATP.</text>
</comment>
<dbReference type="PROSITE" id="PS01310">
    <property type="entry name" value="FXYD"/>
    <property type="match status" value="1"/>
</dbReference>
<comment type="similarity">
    <text evidence="1 17">Belongs to the FXYD family.</text>
</comment>
<evidence type="ECO:0000256" key="12">
    <source>
        <dbReference type="ARBA" id="ARBA00023136"/>
    </source>
</evidence>
<keyword evidence="5" id="KW-0740">Sodium/potassium transport</keyword>
<proteinExistence type="inferred from homology"/>
<evidence type="ECO:0000256" key="17">
    <source>
        <dbReference type="RuleBase" id="RU364131"/>
    </source>
</evidence>
<dbReference type="OMA" id="PRLCRNY"/>
<evidence type="ECO:0000256" key="6">
    <source>
        <dbReference type="ARBA" id="ARBA00022692"/>
    </source>
</evidence>
<evidence type="ECO:0000256" key="2">
    <source>
        <dbReference type="ARBA" id="ARBA00022448"/>
    </source>
</evidence>
<dbReference type="Pfam" id="PF02038">
    <property type="entry name" value="ATP1G1_PLM_MAT8"/>
    <property type="match status" value="1"/>
</dbReference>
<evidence type="ECO:0000313" key="20">
    <source>
        <dbReference type="Proteomes" id="UP000005225"/>
    </source>
</evidence>
<dbReference type="FunFam" id="1.20.5.780:FF:000005">
    <property type="entry name" value="FXYD domain-containing ion transport regulator"/>
    <property type="match status" value="1"/>
</dbReference>
<evidence type="ECO:0000256" key="3">
    <source>
        <dbReference type="ARBA" id="ARBA00022475"/>
    </source>
</evidence>
<keyword evidence="4" id="KW-0633">Potassium transport</keyword>
<dbReference type="EMBL" id="AAQR03125216">
    <property type="status" value="NOT_ANNOTATED_CDS"/>
    <property type="molecule type" value="Genomic_DNA"/>
</dbReference>
<evidence type="ECO:0000256" key="14">
    <source>
        <dbReference type="ARBA" id="ARBA00023768"/>
    </source>
</evidence>
<keyword evidence="2 17" id="KW-0813">Transport</keyword>
<reference evidence="19" key="2">
    <citation type="submission" date="2025-08" db="UniProtKB">
        <authorList>
            <consortium name="Ensembl"/>
        </authorList>
    </citation>
    <scope>IDENTIFICATION</scope>
</reference>
<keyword evidence="6 17" id="KW-0812">Transmembrane</keyword>
<dbReference type="eggNOG" id="ENOG502SA05">
    <property type="taxonomic scope" value="Eukaryota"/>
</dbReference>
<dbReference type="FunCoup" id="H0XMA0">
    <property type="interactions" value="73"/>
</dbReference>
<dbReference type="InParanoid" id="H0XMA0"/>
<keyword evidence="11 17" id="KW-0406">Ion transport</keyword>
<sequence length="175" mass="19122">MSPSGRLYLLTIIGLILPTRGQTLEGTPPISPVDSATMAISGLTPAPDTSYPELQATPAPPAEPADVEIVEAQTQTQQTMEVDGPLMTDPRIHKSTKEVRPTEATTMVPKRMSTRADPQTFKPPGPDEDNPFFYDENTLRRRGLLVAAVLFITGIVILTSGKCRQLSQLCRNYCR</sequence>
<keyword evidence="12 17" id="KW-0472">Membrane</keyword>
<keyword evidence="3" id="KW-1003">Cell membrane</keyword>
<dbReference type="GO" id="GO:0006814">
    <property type="term" value="P:sodium ion transport"/>
    <property type="evidence" value="ECO:0007669"/>
    <property type="project" value="UniProtKB-KW"/>
</dbReference>
<keyword evidence="8" id="KW-0630">Potassium</keyword>
<evidence type="ECO:0000256" key="8">
    <source>
        <dbReference type="ARBA" id="ARBA00022958"/>
    </source>
</evidence>
<protein>
    <recommendedName>
        <fullName evidence="17">FXYD domain-containing ion transport regulator</fullName>
    </recommendedName>
</protein>
<keyword evidence="9 17" id="KW-1133">Transmembrane helix</keyword>
<dbReference type="GeneTree" id="ENSGT00940000153062"/>
<evidence type="ECO:0000256" key="18">
    <source>
        <dbReference type="SAM" id="MobiDB-lite"/>
    </source>
</evidence>
<evidence type="ECO:0000256" key="9">
    <source>
        <dbReference type="ARBA" id="ARBA00022989"/>
    </source>
</evidence>
<dbReference type="InterPro" id="IPR047297">
    <property type="entry name" value="FXYD_motif"/>
</dbReference>
<comment type="function">
    <text evidence="15">Associates with and regulates the activity of the sodium/potassium-transporting ATPase (NKA) which catalyzes the hydrolysis of ATP coupled with the exchange of Na(+) and K(+) ions across the plasma membrane. May increase NKA activity by increasing the apparent affinity for Na(+). Involved in down-regulation of E-cadherin which results in reduced cell adhesion. Promotes metastasis.</text>
</comment>
<dbReference type="GO" id="GO:0045296">
    <property type="term" value="F:cadherin binding"/>
    <property type="evidence" value="ECO:0007669"/>
    <property type="project" value="Ensembl"/>
</dbReference>
<feature type="region of interest" description="Disordered" evidence="18">
    <location>
        <begin position="111"/>
        <end position="130"/>
    </location>
</feature>
<evidence type="ECO:0000256" key="13">
    <source>
        <dbReference type="ARBA" id="ARBA00023201"/>
    </source>
</evidence>
<dbReference type="PANTHER" id="PTHR14132">
    <property type="entry name" value="SODIUM/POTASSIUM-TRANSPORTING ATPASE SUBUNIT GAMMA"/>
    <property type="match status" value="1"/>
</dbReference>
<dbReference type="GO" id="GO:0003779">
    <property type="term" value="F:actin binding"/>
    <property type="evidence" value="ECO:0007669"/>
    <property type="project" value="Ensembl"/>
</dbReference>
<feature type="chain" id="PRO_5011333145" description="FXYD domain-containing ion transport regulator" evidence="17">
    <location>
        <begin position="22"/>
        <end position="175"/>
    </location>
</feature>
<dbReference type="Ensembl" id="ENSOGAT00000027248.1">
    <property type="protein sequence ID" value="ENSOGAP00000017240.1"/>
    <property type="gene ID" value="ENSOGAG00000029332.1"/>
</dbReference>
<dbReference type="PANTHER" id="PTHR14132:SF14">
    <property type="entry name" value="FXYD DOMAIN-CONTAINING ION TRANSPORT REGULATOR 5"/>
    <property type="match status" value="1"/>
</dbReference>
<evidence type="ECO:0000256" key="1">
    <source>
        <dbReference type="ARBA" id="ARBA00005948"/>
    </source>
</evidence>
<evidence type="ECO:0000256" key="15">
    <source>
        <dbReference type="ARBA" id="ARBA00056439"/>
    </source>
</evidence>
<dbReference type="GO" id="GO:0017080">
    <property type="term" value="F:sodium channel regulator activity"/>
    <property type="evidence" value="ECO:0007669"/>
    <property type="project" value="Ensembl"/>
</dbReference>
<dbReference type="HOGENOM" id="CLU_109413_0_0_1"/>
<evidence type="ECO:0000256" key="5">
    <source>
        <dbReference type="ARBA" id="ARBA00022607"/>
    </source>
</evidence>
<evidence type="ECO:0000256" key="4">
    <source>
        <dbReference type="ARBA" id="ARBA00022538"/>
    </source>
</evidence>
<evidence type="ECO:0000256" key="7">
    <source>
        <dbReference type="ARBA" id="ARBA00022729"/>
    </source>
</evidence>
<dbReference type="GO" id="GO:0043269">
    <property type="term" value="P:regulation of monoatomic ion transport"/>
    <property type="evidence" value="ECO:0007669"/>
    <property type="project" value="InterPro"/>
</dbReference>
<feature type="transmembrane region" description="Helical" evidence="17">
    <location>
        <begin position="143"/>
        <end position="161"/>
    </location>
</feature>
<dbReference type="CDD" id="cd20323">
    <property type="entry name" value="FXYD_FXYD5"/>
    <property type="match status" value="1"/>
</dbReference>
<dbReference type="Gene3D" id="1.20.5.780">
    <property type="entry name" value="Single helix bin"/>
    <property type="match status" value="1"/>
</dbReference>
<keyword evidence="20" id="KW-1185">Reference proteome</keyword>
<dbReference type="AlphaFoldDB" id="H0XMA0"/>
<keyword evidence="10" id="KW-0915">Sodium</keyword>
<evidence type="ECO:0000313" key="19">
    <source>
        <dbReference type="Ensembl" id="ENSOGAP00000017240.1"/>
    </source>
</evidence>
<dbReference type="InterPro" id="IPR000272">
    <property type="entry name" value="Ion-transport_regulator_FXYD"/>
</dbReference>
<dbReference type="GO" id="GO:0016323">
    <property type="term" value="C:basolateral plasma membrane"/>
    <property type="evidence" value="ECO:0007669"/>
    <property type="project" value="UniProtKB-SubCell"/>
</dbReference>
<keyword evidence="13" id="KW-0739">Sodium transport</keyword>
<evidence type="ECO:0000256" key="10">
    <source>
        <dbReference type="ARBA" id="ARBA00023053"/>
    </source>
</evidence>
<reference evidence="20" key="1">
    <citation type="submission" date="2011-03" db="EMBL/GenBank/DDBJ databases">
        <title>Version 3 of the genome sequence of Otolemur garnettii (Bushbaby).</title>
        <authorList>
            <consortium name="The Broad Institute Genome Sequencing Platform"/>
            <person name="Di Palma F."/>
            <person name="Johnson J."/>
            <person name="Lander E.S."/>
            <person name="Lindblad-Toh K."/>
            <person name="Jaffe D.B."/>
            <person name="Gnerre S."/>
            <person name="MacCallum I."/>
            <person name="Przybylski D."/>
            <person name="Ribeiro F.J."/>
            <person name="Burton J.N."/>
            <person name="Walker B.J."/>
            <person name="Sharpe T."/>
            <person name="Hall G."/>
        </authorList>
    </citation>
    <scope>NUCLEOTIDE SEQUENCE [LARGE SCALE GENOMIC DNA]</scope>
</reference>